<dbReference type="Gene3D" id="3.30.450.60">
    <property type="match status" value="1"/>
</dbReference>
<reference evidence="22 23" key="1">
    <citation type="submission" date="2017-03" db="EMBL/GenBank/DDBJ databases">
        <title>Genomes of endolithic fungi from Antarctica.</title>
        <authorList>
            <person name="Coleine C."/>
            <person name="Masonjones S."/>
            <person name="Stajich J.E."/>
        </authorList>
    </citation>
    <scope>NUCLEOTIDE SEQUENCE [LARGE SCALE GENOMIC DNA]</scope>
    <source>
        <strain evidence="22 23">CCFEE 6314</strain>
    </source>
</reference>
<comment type="similarity">
    <text evidence="3">Belongs to the adaptor complexes small subunit family.</text>
</comment>
<evidence type="ECO:0000256" key="18">
    <source>
        <dbReference type="SAM" id="SignalP"/>
    </source>
</evidence>
<keyword evidence="11" id="KW-0175">Coiled coil</keyword>
<evidence type="ECO:0000256" key="4">
    <source>
        <dbReference type="ARBA" id="ARBA00008318"/>
    </source>
</evidence>
<accession>A0A438NDD6</accession>
<dbReference type="InterPro" id="IPR021846">
    <property type="entry name" value="NFACT-C"/>
</dbReference>
<dbReference type="Pfam" id="PF05670">
    <property type="entry name" value="NFACT-R_1"/>
    <property type="match status" value="1"/>
</dbReference>
<feature type="chain" id="PRO_5019513202" description="Ribosome quality control complex subunit 2" evidence="18">
    <location>
        <begin position="19"/>
        <end position="1294"/>
    </location>
</feature>
<keyword evidence="8" id="KW-0931">ER-Golgi transport</keyword>
<dbReference type="GO" id="GO:1990116">
    <property type="term" value="P:ribosome-associated ubiquitin-dependent protein catabolic process"/>
    <property type="evidence" value="ECO:0007669"/>
    <property type="project" value="TreeGrafter"/>
</dbReference>
<feature type="region of interest" description="Disordered" evidence="17">
    <location>
        <begin position="617"/>
        <end position="655"/>
    </location>
</feature>
<keyword evidence="6" id="KW-0813">Transport</keyword>
<feature type="compositionally biased region" description="Acidic residues" evidence="17">
    <location>
        <begin position="622"/>
        <end position="646"/>
    </location>
</feature>
<dbReference type="Pfam" id="PF05833">
    <property type="entry name" value="NFACT_N"/>
    <property type="match status" value="1"/>
</dbReference>
<dbReference type="InterPro" id="IPR051608">
    <property type="entry name" value="RQC_Subunit_NEMF"/>
</dbReference>
<comment type="caution">
    <text evidence="22">The sequence shown here is derived from an EMBL/GenBank/DDBJ whole genome shotgun (WGS) entry which is preliminary data.</text>
</comment>
<evidence type="ECO:0000256" key="9">
    <source>
        <dbReference type="ARBA" id="ARBA00022927"/>
    </source>
</evidence>
<dbReference type="Pfam" id="PF11923">
    <property type="entry name" value="NFACT-C"/>
    <property type="match status" value="1"/>
</dbReference>
<evidence type="ECO:0000256" key="3">
    <source>
        <dbReference type="ARBA" id="ARBA00006972"/>
    </source>
</evidence>
<dbReference type="GO" id="GO:0072344">
    <property type="term" value="P:rescue of stalled ribosome"/>
    <property type="evidence" value="ECO:0007669"/>
    <property type="project" value="TreeGrafter"/>
</dbReference>
<name>A0A438NDD6_EXOME</name>
<keyword evidence="10" id="KW-0333">Golgi apparatus</keyword>
<dbReference type="GO" id="GO:0000049">
    <property type="term" value="F:tRNA binding"/>
    <property type="evidence" value="ECO:0007669"/>
    <property type="project" value="TreeGrafter"/>
</dbReference>
<dbReference type="EMBL" id="NAJM01000007">
    <property type="protein sequence ID" value="RVX73686.1"/>
    <property type="molecule type" value="Genomic_DNA"/>
</dbReference>
<evidence type="ECO:0000259" key="20">
    <source>
        <dbReference type="Pfam" id="PF05670"/>
    </source>
</evidence>
<dbReference type="FunFam" id="2.30.310.10:FF:000003">
    <property type="entry name" value="Zinc knuckle domain containing protein"/>
    <property type="match status" value="1"/>
</dbReference>
<evidence type="ECO:0000256" key="17">
    <source>
        <dbReference type="SAM" id="MobiDB-lite"/>
    </source>
</evidence>
<evidence type="ECO:0000256" key="12">
    <source>
        <dbReference type="ARBA" id="ARBA00023136"/>
    </source>
</evidence>
<comment type="function">
    <text evidence="14">The coatomer is a cytosolic protein complex that binds to dilysine motifs and reversibly associates with Golgi non-clathrin-coated vesicles, which further mediate biosynthetic protein transport from the ER, via the Golgi up to the trans Golgi network. Coatomer complex is required for budding from Golgi membranes, and is essential for the retrograde Golgi-to-ER transport of dilysine-tagged proteins. The zeta subunit may be involved in regulating the coat assembly and, hence, the rate of biosynthetic protein transport due to its association-dissociation properties with the coatomer complex.</text>
</comment>
<comment type="similarity">
    <text evidence="4">Belongs to the NEMF family.</text>
</comment>
<evidence type="ECO:0000256" key="5">
    <source>
        <dbReference type="ARBA" id="ARBA00011775"/>
    </source>
</evidence>
<dbReference type="InterPro" id="IPR008532">
    <property type="entry name" value="NFACT_RNA-bd"/>
</dbReference>
<evidence type="ECO:0000256" key="11">
    <source>
        <dbReference type="ARBA" id="ARBA00023054"/>
    </source>
</evidence>
<dbReference type="OrthoDB" id="207084at2759"/>
<comment type="subunit">
    <text evidence="5">Oligomeric complex that consists of at least the alpha, beta, beta', gamma, delta, epsilon and zeta subunits.</text>
</comment>
<proteinExistence type="inferred from homology"/>
<keyword evidence="9" id="KW-0653">Protein transport</keyword>
<evidence type="ECO:0000256" key="14">
    <source>
        <dbReference type="ARBA" id="ARBA00045555"/>
    </source>
</evidence>
<comment type="subcellular location">
    <subcellularLocation>
        <location evidence="2">Cytoplasmic vesicle</location>
        <location evidence="2">COPI-coated vesicle membrane</location>
        <topology evidence="2">Peripheral membrane protein</topology>
        <orientation evidence="2">Cytoplasmic side</orientation>
    </subcellularLocation>
    <subcellularLocation>
        <location evidence="1">Golgi apparatus membrane</location>
        <topology evidence="1">Peripheral membrane protein</topology>
        <orientation evidence="1">Cytoplasmic side</orientation>
    </subcellularLocation>
</comment>
<sequence>MALSLYSVVGVLILAADGPPDTSRLFAKYYTAPHTSTTQPTPTQPYANVKEQKAFEKGLLEKTAKATSDVILYDNKVVVFKNESDVMLYVVGGAEENEILLYNVILALRDTLSILLKNSTDKRTIMENYDLVTLAIDEIVDDGIVLETDPVMVASRVSKAPAQDAPNMKNIDLSEQGIQNLWEFGKKQDVKVIATELAASLVSLRVSNIYDLSSRIFLFKFAKPGRREQLLVDSGFRCHLTSFSRTAATAPSQFVSRLRKYLKSRRVTGVTQLGTDRVIEITFSDGQYRLFLEFFAAGNIVVTDAELNVLVLLRQVSEGDENVDVKLGGKYLTEVKQNYHGVPPITPERIKDALQSAVDRAKAANEVGGKKAKRAKGLDDLGKALSIAFPEVPSQLLEHVFRQAGLDGATKADAVLRDQDSFQNVVKTLDQAKSIFDSLGKGQDKGYIIAKMRETPSTEVAGTEAASPEQESLLYDDFHPFRPAQYEAKPGMKILEFDGFNRTVDEFYSSIESQRLESRLTEREQAARRKIETTRAEHENRLGALQHVQEMHIRKAQAIEANTHWVEEACAAVNGLIGQGMDWVDIGKLIENEQKRGNVVAQMVKLPLKLEENTVTLLLDEPGQEFEDESDEEDRTDDESDSDEEPDKAKLSHGGSEKRLAIDIDLALSPWANARQYYDQKKSAAVKEKKTLEASAKALQSAEKKIESDLKKGLKQEKAALRVSRKQFWFEKFLFFISSDGYLVIGGKDAQQNEFLYRRYLKKGDAYVHADLQGASSVIVKNNPRTPDAPIPPSTLSQAGALAVCTSTAWDSKAVMGAWWVESDQVSKTAPDGEYLKTGGFAIRGRKNILPPTQLLLGFGVMWLISEESRANHGKLRLDRTETALNREAEGLAHDTKAVSLDDDDANIAEDGIEESSNQDQVIPDLEDAAEEAEKEISDDDGMAVNAAETPSDDDDDDRASDMEEQRSNPLQTSTRPTVTKDDAKVEIEEESEAEEEEQDHDDSENATPEPLSTGVSTPNSSQTPQSSNTKSKQLTRGKRSKAKRAQKKYAEQDEEDRALAMHLLGSERGQERKQAAELEKAAREAKAQADKERRAAQHAKAAEKERQRRERVEKAAAAAAAGTGADAMLDEDDELSREQIEQERQELLNIDRIVPVPQPGDELLAAIPMVAPWTAMTRQKYKVKLQPGTVKKGKVVREIVTFWAGLGARGPKIVDETSREKDRVWRRELDLLKDWRVEEIVGYLPVKGARIVQGGGLLGAVGASATAAKKRNGPPGGGKEKGKGKSGGGKGKR</sequence>
<evidence type="ECO:0000313" key="22">
    <source>
        <dbReference type="EMBL" id="RVX73686.1"/>
    </source>
</evidence>
<evidence type="ECO:0000256" key="7">
    <source>
        <dbReference type="ARBA" id="ARBA00022490"/>
    </source>
</evidence>
<dbReference type="Proteomes" id="UP000288859">
    <property type="component" value="Unassembled WGS sequence"/>
</dbReference>
<feature type="compositionally biased region" description="Polar residues" evidence="17">
    <location>
        <begin position="968"/>
        <end position="978"/>
    </location>
</feature>
<evidence type="ECO:0000256" key="10">
    <source>
        <dbReference type="ARBA" id="ARBA00023034"/>
    </source>
</evidence>
<dbReference type="SUPFAM" id="SSF64356">
    <property type="entry name" value="SNARE-like"/>
    <property type="match status" value="1"/>
</dbReference>
<evidence type="ECO:0000256" key="2">
    <source>
        <dbReference type="ARBA" id="ARBA00004347"/>
    </source>
</evidence>
<feature type="compositionally biased region" description="Acidic residues" evidence="17">
    <location>
        <begin position="988"/>
        <end position="1005"/>
    </location>
</feature>
<feature type="domain" description="AP complex mu/sigma subunit" evidence="19">
    <location>
        <begin position="24"/>
        <end position="159"/>
    </location>
</feature>
<feature type="region of interest" description="Disordered" evidence="17">
    <location>
        <begin position="933"/>
        <end position="1141"/>
    </location>
</feature>
<dbReference type="FunFam" id="3.30.450.60:FF:000013">
    <property type="entry name" value="Coatomer subunit zeta"/>
    <property type="match status" value="1"/>
</dbReference>
<evidence type="ECO:0000256" key="1">
    <source>
        <dbReference type="ARBA" id="ARBA00004255"/>
    </source>
</evidence>
<keyword evidence="12" id="KW-0472">Membrane</keyword>
<dbReference type="GO" id="GO:0043023">
    <property type="term" value="F:ribosomal large subunit binding"/>
    <property type="evidence" value="ECO:0007669"/>
    <property type="project" value="TreeGrafter"/>
</dbReference>
<keyword evidence="7" id="KW-0963">Cytoplasm</keyword>
<dbReference type="InterPro" id="IPR022775">
    <property type="entry name" value="AP_mu_sigma_su"/>
</dbReference>
<feature type="domain" description="NFACT RNA-binding" evidence="20">
    <location>
        <begin position="732"/>
        <end position="845"/>
    </location>
</feature>
<evidence type="ECO:0000256" key="15">
    <source>
        <dbReference type="ARBA" id="ARBA00070414"/>
    </source>
</evidence>
<evidence type="ECO:0000256" key="8">
    <source>
        <dbReference type="ARBA" id="ARBA00022892"/>
    </source>
</evidence>
<feature type="compositionally biased region" description="Basic and acidic residues" evidence="17">
    <location>
        <begin position="1069"/>
        <end position="1115"/>
    </location>
</feature>
<protein>
    <recommendedName>
        <fullName evidence="15">Ribosome quality control complex subunit 2</fullName>
    </recommendedName>
    <alternativeName>
        <fullName evidence="16">Zeta-coat protein</fullName>
    </alternativeName>
</protein>
<feature type="compositionally biased region" description="Basic residues" evidence="17">
    <location>
        <begin position="1034"/>
        <end position="1048"/>
    </location>
</feature>
<keyword evidence="18" id="KW-0732">Signal</keyword>
<dbReference type="PANTHER" id="PTHR15239">
    <property type="entry name" value="NUCLEAR EXPORT MEDIATOR FACTOR NEMF"/>
    <property type="match status" value="1"/>
</dbReference>
<organism evidence="22 23">
    <name type="scientific">Exophiala mesophila</name>
    <name type="common">Black yeast-like fungus</name>
    <dbReference type="NCBI Taxonomy" id="212818"/>
    <lineage>
        <taxon>Eukaryota</taxon>
        <taxon>Fungi</taxon>
        <taxon>Dikarya</taxon>
        <taxon>Ascomycota</taxon>
        <taxon>Pezizomycotina</taxon>
        <taxon>Eurotiomycetes</taxon>
        <taxon>Chaetothyriomycetidae</taxon>
        <taxon>Chaetothyriales</taxon>
        <taxon>Herpotrichiellaceae</taxon>
        <taxon>Exophiala</taxon>
    </lineage>
</organism>
<evidence type="ECO:0000313" key="23">
    <source>
        <dbReference type="Proteomes" id="UP000288859"/>
    </source>
</evidence>
<dbReference type="CDD" id="cd14829">
    <property type="entry name" value="Zeta-COP"/>
    <property type="match status" value="1"/>
</dbReference>
<evidence type="ECO:0000256" key="13">
    <source>
        <dbReference type="ARBA" id="ARBA00023329"/>
    </source>
</evidence>
<evidence type="ECO:0000259" key="21">
    <source>
        <dbReference type="Pfam" id="PF11923"/>
    </source>
</evidence>
<evidence type="ECO:0000259" key="19">
    <source>
        <dbReference type="Pfam" id="PF01217"/>
    </source>
</evidence>
<evidence type="ECO:0000256" key="16">
    <source>
        <dbReference type="ARBA" id="ARBA00075766"/>
    </source>
</evidence>
<feature type="signal peptide" evidence="18">
    <location>
        <begin position="1"/>
        <end position="18"/>
    </location>
</feature>
<dbReference type="Pfam" id="PF01217">
    <property type="entry name" value="Clat_adaptor_s"/>
    <property type="match status" value="1"/>
</dbReference>
<feature type="compositionally biased region" description="Low complexity" evidence="17">
    <location>
        <begin position="1017"/>
        <end position="1033"/>
    </location>
</feature>
<keyword evidence="13" id="KW-0968">Cytoplasmic vesicle</keyword>
<dbReference type="GO" id="GO:0015031">
    <property type="term" value="P:protein transport"/>
    <property type="evidence" value="ECO:0007669"/>
    <property type="project" value="UniProtKB-KW"/>
</dbReference>
<dbReference type="GO" id="GO:0016192">
    <property type="term" value="P:vesicle-mediated transport"/>
    <property type="evidence" value="ECO:0007669"/>
    <property type="project" value="UniProtKB-KW"/>
</dbReference>
<dbReference type="GO" id="GO:0000139">
    <property type="term" value="C:Golgi membrane"/>
    <property type="evidence" value="ECO:0007669"/>
    <property type="project" value="UniProtKB-SubCell"/>
</dbReference>
<dbReference type="GO" id="GO:1990112">
    <property type="term" value="C:RQC complex"/>
    <property type="evidence" value="ECO:0007669"/>
    <property type="project" value="TreeGrafter"/>
</dbReference>
<dbReference type="InterPro" id="IPR011012">
    <property type="entry name" value="Longin-like_dom_sf"/>
</dbReference>
<dbReference type="PANTHER" id="PTHR15239:SF6">
    <property type="entry name" value="RIBOSOME QUALITY CONTROL COMPLEX SUBUNIT NEMF"/>
    <property type="match status" value="1"/>
</dbReference>
<feature type="region of interest" description="Disordered" evidence="17">
    <location>
        <begin position="1266"/>
        <end position="1294"/>
    </location>
</feature>
<feature type="domain" description="NFACT protein C-terminal" evidence="21">
    <location>
        <begin position="1145"/>
        <end position="1253"/>
    </location>
</feature>
<dbReference type="VEuPathDB" id="FungiDB:PV10_06341"/>
<feature type="compositionally biased region" description="Acidic residues" evidence="17">
    <location>
        <begin position="933"/>
        <end position="942"/>
    </location>
</feature>
<gene>
    <name evidence="22" type="ORF">B0A52_02576</name>
</gene>
<dbReference type="GO" id="GO:0030663">
    <property type="term" value="C:COPI-coated vesicle membrane"/>
    <property type="evidence" value="ECO:0007669"/>
    <property type="project" value="UniProtKB-SubCell"/>
</dbReference>
<dbReference type="Gene3D" id="2.30.310.10">
    <property type="entry name" value="ibrinogen binding protein from staphylococcus aureus domain"/>
    <property type="match status" value="1"/>
</dbReference>
<evidence type="ECO:0000256" key="6">
    <source>
        <dbReference type="ARBA" id="ARBA00022448"/>
    </source>
</evidence>